<protein>
    <submittedName>
        <fullName evidence="1">Uncharacterized protein</fullName>
    </submittedName>
</protein>
<organism evidence="1 2">
    <name type="scientific">Enterococcus faecium</name>
    <name type="common">Streptococcus faecium</name>
    <dbReference type="NCBI Taxonomy" id="1352"/>
    <lineage>
        <taxon>Bacteria</taxon>
        <taxon>Bacillati</taxon>
        <taxon>Bacillota</taxon>
        <taxon>Bacilli</taxon>
        <taxon>Lactobacillales</taxon>
        <taxon>Enterococcaceae</taxon>
        <taxon>Enterococcus</taxon>
    </lineage>
</organism>
<accession>A0AB73N4W8</accession>
<sequence length="52" mass="6040">MYKKNSNVSTLEEYTKIVVETDEQNPKTIAVITADDIEPCEGFRVRMTPRYD</sequence>
<evidence type="ECO:0000313" key="1">
    <source>
        <dbReference type="EMBL" id="OTO00477.1"/>
    </source>
</evidence>
<evidence type="ECO:0000313" key="2">
    <source>
        <dbReference type="Proteomes" id="UP000194737"/>
    </source>
</evidence>
<name>A0AB73N4W8_ENTFC</name>
<dbReference type="EMBL" id="NGLB01000001">
    <property type="protein sequence ID" value="OTO00477.1"/>
    <property type="molecule type" value="Genomic_DNA"/>
</dbReference>
<dbReference type="RefSeq" id="WP_179189812.1">
    <property type="nucleotide sequence ID" value="NZ_NGLB01000001.1"/>
</dbReference>
<proteinExistence type="predicted"/>
<reference evidence="1 2" key="1">
    <citation type="submission" date="2017-05" db="EMBL/GenBank/DDBJ databases">
        <title>The Genome Sequence of Enterococcus faecium 6F2_DIV0138.</title>
        <authorList>
            <consortium name="The Broad Institute Genomics Platform"/>
            <consortium name="The Broad Institute Genomic Center for Infectious Diseases"/>
            <person name="Earl A."/>
            <person name="Manson A."/>
            <person name="Schwartman J."/>
            <person name="Gilmore M."/>
            <person name="Abouelleil A."/>
            <person name="Cao P."/>
            <person name="Chapman S."/>
            <person name="Cusick C."/>
            <person name="Shea T."/>
            <person name="Young S."/>
            <person name="Neafsey D."/>
            <person name="Nusbaum C."/>
            <person name="Birren B."/>
        </authorList>
    </citation>
    <scope>NUCLEOTIDE SEQUENCE [LARGE SCALE GENOMIC DNA]</scope>
    <source>
        <strain evidence="1 2">6F2_DIV0138</strain>
    </source>
</reference>
<comment type="caution">
    <text evidence="1">The sequence shown here is derived from an EMBL/GenBank/DDBJ whole genome shotgun (WGS) entry which is preliminary data.</text>
</comment>
<dbReference type="AlphaFoldDB" id="A0AB73N4W8"/>
<gene>
    <name evidence="1" type="ORF">A5804_001987</name>
</gene>
<dbReference type="Proteomes" id="UP000194737">
    <property type="component" value="Unassembled WGS sequence"/>
</dbReference>